<proteinExistence type="predicted"/>
<feature type="compositionally biased region" description="Low complexity" evidence="1">
    <location>
        <begin position="85"/>
        <end position="94"/>
    </location>
</feature>
<organism evidence="3">
    <name type="scientific">metagenome</name>
    <dbReference type="NCBI Taxonomy" id="256318"/>
    <lineage>
        <taxon>unclassified sequences</taxon>
        <taxon>metagenomes</taxon>
    </lineage>
</organism>
<sequence>MNDDELLARLRDADPADRAPAAPDHWIKDLTEATMTESSTAPTEPGGRRGVWLLAVAAAVVIAGVGGYALTSGTDGTSITPPPSAASSSGPTTTDLGAPPATEAKCMVPNVAVLKGADLAFAGTVSSIDGDQVTLDADLWYVGDPTDQVVVSAPSADFRALLSAVSFEDGQRYLVAANEGNVMVCGFSAPYDESLASLYGQAFPG</sequence>
<evidence type="ECO:0000256" key="2">
    <source>
        <dbReference type="SAM" id="Phobius"/>
    </source>
</evidence>
<dbReference type="AlphaFoldDB" id="A0A2P2C0Q2"/>
<protein>
    <submittedName>
        <fullName evidence="3">Uncharacterized protein</fullName>
    </submittedName>
</protein>
<keyword evidence="2" id="KW-0812">Transmembrane</keyword>
<evidence type="ECO:0000256" key="1">
    <source>
        <dbReference type="SAM" id="MobiDB-lite"/>
    </source>
</evidence>
<dbReference type="EMBL" id="CZKA01000021">
    <property type="protein sequence ID" value="CUR55598.1"/>
    <property type="molecule type" value="Genomic_DNA"/>
</dbReference>
<evidence type="ECO:0000313" key="3">
    <source>
        <dbReference type="EMBL" id="CUR55598.1"/>
    </source>
</evidence>
<keyword evidence="2" id="KW-0472">Membrane</keyword>
<gene>
    <name evidence="3" type="ORF">NOCA2280040</name>
</gene>
<keyword evidence="2" id="KW-1133">Transmembrane helix</keyword>
<feature type="transmembrane region" description="Helical" evidence="2">
    <location>
        <begin position="51"/>
        <end position="70"/>
    </location>
</feature>
<accession>A0A2P2C0Q2</accession>
<name>A0A2P2C0Q2_9ZZZZ</name>
<feature type="region of interest" description="Disordered" evidence="1">
    <location>
        <begin position="76"/>
        <end position="96"/>
    </location>
</feature>
<reference evidence="3" key="1">
    <citation type="submission" date="2015-08" db="EMBL/GenBank/DDBJ databases">
        <authorList>
            <person name="Babu N.S."/>
            <person name="Beckwith C.J."/>
            <person name="Beseler K.G."/>
            <person name="Brison A."/>
            <person name="Carone J.V."/>
            <person name="Caskin T.P."/>
            <person name="Diamond M."/>
            <person name="Durham M.E."/>
            <person name="Foxe J.M."/>
            <person name="Go M."/>
            <person name="Henderson B.A."/>
            <person name="Jones I.B."/>
            <person name="McGettigan J.A."/>
            <person name="Micheletti S.J."/>
            <person name="Nasrallah M.E."/>
            <person name="Ortiz D."/>
            <person name="Piller C.R."/>
            <person name="Privatt S.R."/>
            <person name="Schneider S.L."/>
            <person name="Sharp S."/>
            <person name="Smith T.C."/>
            <person name="Stanton J.D."/>
            <person name="Ullery H.E."/>
            <person name="Wilson R.J."/>
            <person name="Serrano M.G."/>
            <person name="Buck G."/>
            <person name="Lee V."/>
            <person name="Wang Y."/>
            <person name="Carvalho R."/>
            <person name="Voegtly L."/>
            <person name="Shi R."/>
            <person name="Duckworth R."/>
            <person name="Johnson A."/>
            <person name="Loviza R."/>
            <person name="Walstead R."/>
            <person name="Shah Z."/>
            <person name="Kiflezghi M."/>
            <person name="Wade K."/>
            <person name="Ball S.L."/>
            <person name="Bradley K.W."/>
            <person name="Asai D.J."/>
            <person name="Bowman C.A."/>
            <person name="Russell D.A."/>
            <person name="Pope W.H."/>
            <person name="Jacobs-Sera D."/>
            <person name="Hendrix R.W."/>
            <person name="Hatfull G.F."/>
        </authorList>
    </citation>
    <scope>NUCLEOTIDE SEQUENCE</scope>
</reference>